<dbReference type="InterPro" id="IPR012337">
    <property type="entry name" value="RNaseH-like_sf"/>
</dbReference>
<dbReference type="OrthoDB" id="3236755at2759"/>
<sequence length="292" mass="33119">MAVMIQRRLPMIMDSEEWKQLLLALNPNYHIMSSTALTKSLILKEAAKISEGIKDFLHMACHLTITFDGGKRIHTYCPQPRPYKFSATSSDNAGNTKKARRLLCEHYPHMLNLQDPCHLLNLAIKDMCFLPEFAENLNELFVPGGPRYCFEMDLSKFLSIIGPWARGLKCLEGAQITADHVYFVFLSIMSQHEEEFCENKHRLLNSTMESTRQIGNGHFDELINETPQSHDLYVTTFVLNPVYRNALIYKQVNPMAGPTLTITKSVTGVITCATKPPQDMILCAALALQRIL</sequence>
<protein>
    <submittedName>
        <fullName evidence="1">Uncharacterized protein</fullName>
    </submittedName>
</protein>
<dbReference type="SUPFAM" id="SSF53098">
    <property type="entry name" value="Ribonuclease H-like"/>
    <property type="match status" value="1"/>
</dbReference>
<gene>
    <name evidence="1" type="ORF">HD556DRAFT_1309288</name>
</gene>
<dbReference type="Proteomes" id="UP000719766">
    <property type="component" value="Unassembled WGS sequence"/>
</dbReference>
<name>A0A9P7DH35_9AGAM</name>
<dbReference type="RefSeq" id="XP_041159076.1">
    <property type="nucleotide sequence ID" value="XM_041300257.1"/>
</dbReference>
<dbReference type="GeneID" id="64594021"/>
<dbReference type="AlphaFoldDB" id="A0A9P7DH35"/>
<evidence type="ECO:0000313" key="1">
    <source>
        <dbReference type="EMBL" id="KAG1792463.1"/>
    </source>
</evidence>
<reference evidence="1" key="1">
    <citation type="journal article" date="2020" name="New Phytol.">
        <title>Comparative genomics reveals dynamic genome evolution in host specialist ectomycorrhizal fungi.</title>
        <authorList>
            <person name="Lofgren L.A."/>
            <person name="Nguyen N.H."/>
            <person name="Vilgalys R."/>
            <person name="Ruytinx J."/>
            <person name="Liao H.L."/>
            <person name="Branco S."/>
            <person name="Kuo A."/>
            <person name="LaButti K."/>
            <person name="Lipzen A."/>
            <person name="Andreopoulos W."/>
            <person name="Pangilinan J."/>
            <person name="Riley R."/>
            <person name="Hundley H."/>
            <person name="Na H."/>
            <person name="Barry K."/>
            <person name="Grigoriev I.V."/>
            <person name="Stajich J.E."/>
            <person name="Kennedy P.G."/>
        </authorList>
    </citation>
    <scope>NUCLEOTIDE SEQUENCE</scope>
    <source>
        <strain evidence="1">S12</strain>
    </source>
</reference>
<comment type="caution">
    <text evidence="1">The sequence shown here is derived from an EMBL/GenBank/DDBJ whole genome shotgun (WGS) entry which is preliminary data.</text>
</comment>
<organism evidence="1 2">
    <name type="scientific">Suillus plorans</name>
    <dbReference type="NCBI Taxonomy" id="116603"/>
    <lineage>
        <taxon>Eukaryota</taxon>
        <taxon>Fungi</taxon>
        <taxon>Dikarya</taxon>
        <taxon>Basidiomycota</taxon>
        <taxon>Agaricomycotina</taxon>
        <taxon>Agaricomycetes</taxon>
        <taxon>Agaricomycetidae</taxon>
        <taxon>Boletales</taxon>
        <taxon>Suillineae</taxon>
        <taxon>Suillaceae</taxon>
        <taxon>Suillus</taxon>
    </lineage>
</organism>
<keyword evidence="2" id="KW-1185">Reference proteome</keyword>
<accession>A0A9P7DH35</accession>
<proteinExistence type="predicted"/>
<evidence type="ECO:0000313" key="2">
    <source>
        <dbReference type="Proteomes" id="UP000719766"/>
    </source>
</evidence>
<dbReference type="EMBL" id="JABBWE010000036">
    <property type="protein sequence ID" value="KAG1792463.1"/>
    <property type="molecule type" value="Genomic_DNA"/>
</dbReference>